<dbReference type="SUPFAM" id="SSF51735">
    <property type="entry name" value="NAD(P)-binding Rossmann-fold domains"/>
    <property type="match status" value="1"/>
</dbReference>
<dbReference type="Gene3D" id="3.90.180.10">
    <property type="entry name" value="Medium-chain alcohol dehydrogenases, catalytic domain"/>
    <property type="match status" value="1"/>
</dbReference>
<feature type="domain" description="Alcohol dehydrogenase-like N-terminal" evidence="7">
    <location>
        <begin position="28"/>
        <end position="135"/>
    </location>
</feature>
<dbReference type="PROSITE" id="PS00059">
    <property type="entry name" value="ADH_ZINC"/>
    <property type="match status" value="1"/>
</dbReference>
<dbReference type="PANTHER" id="PTHR43401:SF2">
    <property type="entry name" value="L-THREONINE 3-DEHYDROGENASE"/>
    <property type="match status" value="1"/>
</dbReference>
<dbReference type="Pfam" id="PF00107">
    <property type="entry name" value="ADH_zinc_N"/>
    <property type="match status" value="1"/>
</dbReference>
<evidence type="ECO:0000256" key="4">
    <source>
        <dbReference type="ARBA" id="ARBA00023002"/>
    </source>
</evidence>
<dbReference type="PANTHER" id="PTHR43401">
    <property type="entry name" value="L-THREONINE 3-DEHYDROGENASE"/>
    <property type="match status" value="1"/>
</dbReference>
<dbReference type="InterPro" id="IPR036291">
    <property type="entry name" value="NAD(P)-bd_dom_sf"/>
</dbReference>
<comment type="cofactor">
    <cofactor evidence="1 5">
        <name>Zn(2+)</name>
        <dbReference type="ChEBI" id="CHEBI:29105"/>
    </cofactor>
</comment>
<evidence type="ECO:0000313" key="8">
    <source>
        <dbReference type="EMBL" id="MFC7405663.1"/>
    </source>
</evidence>
<organism evidence="8 9">
    <name type="scientific">Georgenia alba</name>
    <dbReference type="NCBI Taxonomy" id="2233858"/>
    <lineage>
        <taxon>Bacteria</taxon>
        <taxon>Bacillati</taxon>
        <taxon>Actinomycetota</taxon>
        <taxon>Actinomycetes</taxon>
        <taxon>Micrococcales</taxon>
        <taxon>Bogoriellaceae</taxon>
        <taxon>Georgenia</taxon>
    </lineage>
</organism>
<evidence type="ECO:0000256" key="5">
    <source>
        <dbReference type="RuleBase" id="RU361277"/>
    </source>
</evidence>
<evidence type="ECO:0000259" key="6">
    <source>
        <dbReference type="Pfam" id="PF00107"/>
    </source>
</evidence>
<feature type="domain" description="Alcohol dehydrogenase-like C-terminal" evidence="6">
    <location>
        <begin position="174"/>
        <end position="290"/>
    </location>
</feature>
<dbReference type="InterPro" id="IPR002328">
    <property type="entry name" value="ADH_Zn_CS"/>
</dbReference>
<dbReference type="Proteomes" id="UP001596455">
    <property type="component" value="Unassembled WGS sequence"/>
</dbReference>
<sequence length="332" mass="34547">MTGATMRAVRYTGEDVRIEAVPRPDLAAGEVLLHPTYTGICGTDVHVAHGLHPRVRPPVTLGHEFVGTVVSSGTDAWQPGQHVVVEPLRTCRQCRACTGPHYNRCPQLQILGVDTDGSLAEVVAIPADRLIALPDGVSPRLGALVEPIAVASHAVGALGALPEAASVLVFGGGPIGWLAATILTVSGHHPHIVENNAFRQEMLRAAGHDVIPDAAAVGSGYDAGLEATGTVVGLRTLVTAVDGGGTISQVGLPKATNELDGMAVISKELTLRGSRVYTRTDIEEAAALLAAHGDRFEPLITHEIAFEDVLEHGLRRVEAGAAVGKIVVRGTS</sequence>
<reference evidence="9" key="1">
    <citation type="journal article" date="2019" name="Int. J. Syst. Evol. Microbiol.">
        <title>The Global Catalogue of Microorganisms (GCM) 10K type strain sequencing project: providing services to taxonomists for standard genome sequencing and annotation.</title>
        <authorList>
            <consortium name="The Broad Institute Genomics Platform"/>
            <consortium name="The Broad Institute Genome Sequencing Center for Infectious Disease"/>
            <person name="Wu L."/>
            <person name="Ma J."/>
        </authorList>
    </citation>
    <scope>NUCLEOTIDE SEQUENCE [LARGE SCALE GENOMIC DNA]</scope>
    <source>
        <strain evidence="9">JCM 1490</strain>
    </source>
</reference>
<accession>A0ABW2Q842</accession>
<evidence type="ECO:0000256" key="3">
    <source>
        <dbReference type="ARBA" id="ARBA00022833"/>
    </source>
</evidence>
<evidence type="ECO:0000259" key="7">
    <source>
        <dbReference type="Pfam" id="PF08240"/>
    </source>
</evidence>
<gene>
    <name evidence="8" type="ORF">ACFQQL_11135</name>
</gene>
<dbReference type="EMBL" id="JBHTCQ010000002">
    <property type="protein sequence ID" value="MFC7405663.1"/>
    <property type="molecule type" value="Genomic_DNA"/>
</dbReference>
<dbReference type="InterPro" id="IPR011032">
    <property type="entry name" value="GroES-like_sf"/>
</dbReference>
<comment type="caution">
    <text evidence="8">The sequence shown here is derived from an EMBL/GenBank/DDBJ whole genome shotgun (WGS) entry which is preliminary data.</text>
</comment>
<dbReference type="InterPro" id="IPR013149">
    <property type="entry name" value="ADH-like_C"/>
</dbReference>
<keyword evidence="3 5" id="KW-0862">Zinc</keyword>
<keyword evidence="9" id="KW-1185">Reference proteome</keyword>
<evidence type="ECO:0000256" key="2">
    <source>
        <dbReference type="ARBA" id="ARBA00022723"/>
    </source>
</evidence>
<dbReference type="Gene3D" id="3.40.50.720">
    <property type="entry name" value="NAD(P)-binding Rossmann-like Domain"/>
    <property type="match status" value="1"/>
</dbReference>
<evidence type="ECO:0000313" key="9">
    <source>
        <dbReference type="Proteomes" id="UP001596455"/>
    </source>
</evidence>
<keyword evidence="4" id="KW-0560">Oxidoreductase</keyword>
<protein>
    <submittedName>
        <fullName evidence="8">Zinc-binding dehydrogenase</fullName>
    </submittedName>
</protein>
<dbReference type="RefSeq" id="WP_382394303.1">
    <property type="nucleotide sequence ID" value="NZ_JBHTCQ010000002.1"/>
</dbReference>
<dbReference type="SUPFAM" id="SSF50129">
    <property type="entry name" value="GroES-like"/>
    <property type="match status" value="1"/>
</dbReference>
<proteinExistence type="inferred from homology"/>
<keyword evidence="2 5" id="KW-0479">Metal-binding</keyword>
<evidence type="ECO:0000256" key="1">
    <source>
        <dbReference type="ARBA" id="ARBA00001947"/>
    </source>
</evidence>
<dbReference type="Pfam" id="PF08240">
    <property type="entry name" value="ADH_N"/>
    <property type="match status" value="1"/>
</dbReference>
<comment type="similarity">
    <text evidence="5">Belongs to the zinc-containing alcohol dehydrogenase family.</text>
</comment>
<name>A0ABW2Q842_9MICO</name>
<dbReference type="InterPro" id="IPR050129">
    <property type="entry name" value="Zn_alcohol_dh"/>
</dbReference>
<dbReference type="InterPro" id="IPR013154">
    <property type="entry name" value="ADH-like_N"/>
</dbReference>